<proteinExistence type="predicted"/>
<dbReference type="GO" id="GO:0097367">
    <property type="term" value="F:carbohydrate derivative binding"/>
    <property type="evidence" value="ECO:0007669"/>
    <property type="project" value="InterPro"/>
</dbReference>
<gene>
    <name evidence="2" type="ORF">KZC50_06665</name>
</gene>
<sequence>MTTDSSLLDAARLVVTNEGAAVLAVADQIDDTFTEVVELLENCQGKVFVTGSGTSGAVARRMAHLLAVCGTPSTFIHPMDALHGTMGALAPGDVLISISRGGESAEINDFSTRAQRRSVKVVALTAEPDSALGRLADITVVLTTAGEGDPGGVIAMGSTLVTAVWGDALANILMRRRGYGWDQVLETHPAGAVGLITDLPAPLDGIESPASA</sequence>
<dbReference type="Pfam" id="PF01380">
    <property type="entry name" value="SIS"/>
    <property type="match status" value="1"/>
</dbReference>
<dbReference type="GO" id="GO:1901135">
    <property type="term" value="P:carbohydrate derivative metabolic process"/>
    <property type="evidence" value="ECO:0007669"/>
    <property type="project" value="InterPro"/>
</dbReference>
<evidence type="ECO:0000313" key="2">
    <source>
        <dbReference type="EMBL" id="MDS0245296.1"/>
    </source>
</evidence>
<dbReference type="PROSITE" id="PS51464">
    <property type="entry name" value="SIS"/>
    <property type="match status" value="1"/>
</dbReference>
<dbReference type="Proteomes" id="UP001183582">
    <property type="component" value="Unassembled WGS sequence"/>
</dbReference>
<organism evidence="2 3">
    <name type="scientific">Microbacterium aurantiacum</name>
    <dbReference type="NCBI Taxonomy" id="162393"/>
    <lineage>
        <taxon>Bacteria</taxon>
        <taxon>Bacillati</taxon>
        <taxon>Actinomycetota</taxon>
        <taxon>Actinomycetes</taxon>
        <taxon>Micrococcales</taxon>
        <taxon>Microbacteriaceae</taxon>
        <taxon>Microbacterium</taxon>
    </lineage>
</organism>
<dbReference type="InterPro" id="IPR050986">
    <property type="entry name" value="GutQ/KpsF_isomerases"/>
</dbReference>
<dbReference type="PANTHER" id="PTHR42745:SF1">
    <property type="entry name" value="ARABINOSE 5-PHOSPHATE ISOMERASE KDSD"/>
    <property type="match status" value="1"/>
</dbReference>
<dbReference type="InterPro" id="IPR001347">
    <property type="entry name" value="SIS_dom"/>
</dbReference>
<feature type="domain" description="SIS" evidence="1">
    <location>
        <begin position="36"/>
        <end position="179"/>
    </location>
</feature>
<dbReference type="Gene3D" id="3.40.50.10490">
    <property type="entry name" value="Glucose-6-phosphate isomerase like protein, domain 1"/>
    <property type="match status" value="1"/>
</dbReference>
<dbReference type="EMBL" id="JAHWXH010000001">
    <property type="protein sequence ID" value="MDS0245296.1"/>
    <property type="molecule type" value="Genomic_DNA"/>
</dbReference>
<evidence type="ECO:0000259" key="1">
    <source>
        <dbReference type="PROSITE" id="PS51464"/>
    </source>
</evidence>
<reference evidence="2 3" key="1">
    <citation type="submission" date="2021-06" db="EMBL/GenBank/DDBJ databases">
        <title>Genome-based taxonomic framework of Microbacterium strains isolated from marine environment, the description of four new species and reclassification of four preexisting species.</title>
        <authorList>
            <person name="Lee S.D."/>
            <person name="Kim S.-M."/>
            <person name="Byeon Y.-S."/>
            <person name="Yang H.L."/>
            <person name="Kim I.S."/>
        </authorList>
    </citation>
    <scope>NUCLEOTIDE SEQUENCE [LARGE SCALE GENOMIC DNA]</scope>
    <source>
        <strain evidence="2 3">KACC 20514</strain>
    </source>
</reference>
<dbReference type="SUPFAM" id="SSF53697">
    <property type="entry name" value="SIS domain"/>
    <property type="match status" value="1"/>
</dbReference>
<dbReference type="InterPro" id="IPR035474">
    <property type="entry name" value="SIS_Kpsf"/>
</dbReference>
<dbReference type="GeneID" id="301457898"/>
<dbReference type="RefSeq" id="WP_310891108.1">
    <property type="nucleotide sequence ID" value="NZ_BAAAGR010000001.1"/>
</dbReference>
<dbReference type="AlphaFoldDB" id="A0AAJ2HFP5"/>
<accession>A0AAJ2HFP5</accession>
<dbReference type="CDD" id="cd05014">
    <property type="entry name" value="SIS_Kpsf"/>
    <property type="match status" value="1"/>
</dbReference>
<comment type="caution">
    <text evidence="2">The sequence shown here is derived from an EMBL/GenBank/DDBJ whole genome shotgun (WGS) entry which is preliminary data.</text>
</comment>
<name>A0AAJ2HFP5_9MICO</name>
<protein>
    <submittedName>
        <fullName evidence="2">SIS domain-containing protein</fullName>
    </submittedName>
</protein>
<dbReference type="InterPro" id="IPR046348">
    <property type="entry name" value="SIS_dom_sf"/>
</dbReference>
<evidence type="ECO:0000313" key="3">
    <source>
        <dbReference type="Proteomes" id="UP001183582"/>
    </source>
</evidence>
<dbReference type="PANTHER" id="PTHR42745">
    <property type="match status" value="1"/>
</dbReference>